<reference evidence="2" key="1">
    <citation type="journal article" date="2021" name="Microb. Physiol.">
        <title>Proteogenomic Insights into the Physiology of Marine, Sulfate-Reducing, Filamentous Desulfonema limicola and Desulfonema magnum.</title>
        <authorList>
            <person name="Schnaars V."/>
            <person name="Wohlbrand L."/>
            <person name="Scheve S."/>
            <person name="Hinrichs C."/>
            <person name="Reinhardt R."/>
            <person name="Rabus R."/>
        </authorList>
    </citation>
    <scope>NUCLEOTIDE SEQUENCE</scope>
    <source>
        <strain evidence="2">4be13</strain>
    </source>
</reference>
<sequence length="343" mass="39904">MKENRTDLKDWLETDDDFLEFLEQEAQSDNYKSLKKEAEAGPHPTEDMLYDYVLDVLDHNAAKAVRNHILFCGECARELLRIRLIEEASENAFLSWLDTPCLSDRLKNWVFRFRKLLVSGLCVATVSGIIVFHIFPSLPRLISKSYETAFIENIRFSPDDLRKRPVLPWQEPGRYYGFASSDRYAPANRAFGAGLWQGSQAMTKGEKALTLPEFFSPGWQGSGDHMEEDEWPDTPWAVYYSLGRWCFLVQAVSLSDEEIPHEFWEKQRKILGEMRKAFYNLPDTFKDKRADKIIEKVLARIESDLKTPEGTFPGKKKRQAIAFQTEHLIKYLSPRHIPQREKE</sequence>
<gene>
    <name evidence="2" type="ORF">dnm_023140</name>
</gene>
<evidence type="ECO:0000256" key="1">
    <source>
        <dbReference type="SAM" id="Phobius"/>
    </source>
</evidence>
<dbReference type="EMBL" id="CP061800">
    <property type="protein sequence ID" value="QTA86293.1"/>
    <property type="molecule type" value="Genomic_DNA"/>
</dbReference>
<organism evidence="2 3">
    <name type="scientific">Desulfonema magnum</name>
    <dbReference type="NCBI Taxonomy" id="45655"/>
    <lineage>
        <taxon>Bacteria</taxon>
        <taxon>Pseudomonadati</taxon>
        <taxon>Thermodesulfobacteriota</taxon>
        <taxon>Desulfobacteria</taxon>
        <taxon>Desulfobacterales</taxon>
        <taxon>Desulfococcaceae</taxon>
        <taxon>Desulfonema</taxon>
    </lineage>
</organism>
<evidence type="ECO:0008006" key="4">
    <source>
        <dbReference type="Google" id="ProtNLM"/>
    </source>
</evidence>
<keyword evidence="3" id="KW-1185">Reference proteome</keyword>
<dbReference type="RefSeq" id="WP_207681990.1">
    <property type="nucleotide sequence ID" value="NZ_CP061800.1"/>
</dbReference>
<keyword evidence="1" id="KW-0472">Membrane</keyword>
<feature type="transmembrane region" description="Helical" evidence="1">
    <location>
        <begin position="116"/>
        <end position="135"/>
    </location>
</feature>
<accession>A0A975GMX9</accession>
<dbReference type="KEGG" id="dmm:dnm_023140"/>
<keyword evidence="1" id="KW-0812">Transmembrane</keyword>
<evidence type="ECO:0000313" key="2">
    <source>
        <dbReference type="EMBL" id="QTA86293.1"/>
    </source>
</evidence>
<protein>
    <recommendedName>
        <fullName evidence="4">Zinc-finger domain-containing protein</fullName>
    </recommendedName>
</protein>
<keyword evidence="1" id="KW-1133">Transmembrane helix</keyword>
<dbReference type="AlphaFoldDB" id="A0A975GMX9"/>
<name>A0A975GMX9_9BACT</name>
<proteinExistence type="predicted"/>
<evidence type="ECO:0000313" key="3">
    <source>
        <dbReference type="Proteomes" id="UP000663722"/>
    </source>
</evidence>
<dbReference type="Proteomes" id="UP000663722">
    <property type="component" value="Chromosome"/>
</dbReference>